<keyword evidence="2" id="KW-1185">Reference proteome</keyword>
<evidence type="ECO:0000313" key="2">
    <source>
        <dbReference type="Proteomes" id="UP000832011"/>
    </source>
</evidence>
<gene>
    <name evidence="1" type="ORF">LVJ82_00455</name>
</gene>
<organism evidence="1 2">
    <name type="scientific">Vitreoscilla massiliensis</name>
    <dbReference type="NCBI Taxonomy" id="1689272"/>
    <lineage>
        <taxon>Bacteria</taxon>
        <taxon>Pseudomonadati</taxon>
        <taxon>Pseudomonadota</taxon>
        <taxon>Betaproteobacteria</taxon>
        <taxon>Neisseriales</taxon>
        <taxon>Neisseriaceae</taxon>
        <taxon>Vitreoscilla</taxon>
    </lineage>
</organism>
<dbReference type="RefSeq" id="WP_058357175.1">
    <property type="nucleotide sequence ID" value="NZ_CP091511.1"/>
</dbReference>
<proteinExistence type="predicted"/>
<name>A0ABY4E112_9NEIS</name>
<accession>A0ABY4E112</accession>
<reference evidence="1 2" key="1">
    <citation type="journal article" date="2022" name="Res Sq">
        <title>Evolution of multicellular longitudinally dividing oral cavity symbionts (Neisseriaceae).</title>
        <authorList>
            <person name="Nyongesa S."/>
            <person name="Weber P."/>
            <person name="Bernet E."/>
            <person name="Pullido F."/>
            <person name="Nieckarz M."/>
            <person name="Delaby M."/>
            <person name="Nieves C."/>
            <person name="Viehboeck T."/>
            <person name="Krause N."/>
            <person name="Rivera-Millot A."/>
            <person name="Nakamura A."/>
            <person name="Vischer N."/>
            <person name="VanNieuwenhze M."/>
            <person name="Brun Y."/>
            <person name="Cava F."/>
            <person name="Bulgheresi S."/>
            <person name="Veyrier F."/>
        </authorList>
    </citation>
    <scope>NUCLEOTIDE SEQUENCE [LARGE SCALE GENOMIC DNA]</scope>
    <source>
        <strain evidence="1 2">SN4</strain>
    </source>
</reference>
<evidence type="ECO:0000313" key="1">
    <source>
        <dbReference type="EMBL" id="UOO89486.1"/>
    </source>
</evidence>
<dbReference type="EMBL" id="CP091511">
    <property type="protein sequence ID" value="UOO89486.1"/>
    <property type="molecule type" value="Genomic_DNA"/>
</dbReference>
<dbReference type="Proteomes" id="UP000832011">
    <property type="component" value="Chromosome"/>
</dbReference>
<protein>
    <submittedName>
        <fullName evidence="1">Uncharacterized protein</fullName>
    </submittedName>
</protein>
<sequence length="382" mass="42103">MIATHSNKAIDSRMKQEPIRARIGVSNPAIFGSHLLPLTYFAAPFSAADIRHEREQAAEANAQQLSLDEIGIELPDIEDGRIKQLLVPYLNDYAAVTPVPSLAVMKALNEEKLASHHWHCLQPVGAAASNHGDPIAAKRGFIKLQHNKCTGDMYSGRFHKSFVLFTAYAQNINMSACYVSMGLPALTGIGGAVHVLERETGLALSFGFGIKNIENLTHASRGANSHRTALKHQKAMPMVVSNEVTSNAEIAIIIACDDADKAQAIIAACDKLQRLCGGSLFEQQARFVSNNDLPPYFWYAQFDDFESDDWRGYITAINQRSAKLVQSGYALLEQPRPKKLARNYPHAWAEPVFSLIKLGSPPDFFRLEHVDGNCLMWTSTGE</sequence>